<evidence type="ECO:0000313" key="1">
    <source>
        <dbReference type="EMBL" id="TVZ00011.1"/>
    </source>
</evidence>
<reference evidence="1 2" key="1">
    <citation type="submission" date="2018-11" db="EMBL/GenBank/DDBJ databases">
        <title>Trebonia kvetii gen.nov., sp.nov., a novel acidophilic actinobacterium, and proposal of the new actinobacterial family Treboniaceae fam. nov.</title>
        <authorList>
            <person name="Rapoport D."/>
            <person name="Sagova-Mareckova M."/>
            <person name="Sedlacek I."/>
            <person name="Provaznik J."/>
            <person name="Kralova S."/>
            <person name="Pavlinic D."/>
            <person name="Benes V."/>
            <person name="Kopecky J."/>
        </authorList>
    </citation>
    <scope>NUCLEOTIDE SEQUENCE [LARGE SCALE GENOMIC DNA]</scope>
    <source>
        <strain evidence="1 2">15Tr583</strain>
    </source>
</reference>
<name>A0A6P2BNA5_9ACTN</name>
<organism evidence="1 2">
    <name type="scientific">Trebonia kvetii</name>
    <dbReference type="NCBI Taxonomy" id="2480626"/>
    <lineage>
        <taxon>Bacteria</taxon>
        <taxon>Bacillati</taxon>
        <taxon>Actinomycetota</taxon>
        <taxon>Actinomycetes</taxon>
        <taxon>Streptosporangiales</taxon>
        <taxon>Treboniaceae</taxon>
        <taxon>Trebonia</taxon>
    </lineage>
</organism>
<sequence length="118" mass="12658">MPFKAAHGIVKSTGLGFEHAYTLARLVEGGGPVSCRGKNSFITKPAETALMRLGLIAVDASSEFTQRYYIDLNVGGPLGELLDAKFARPKLTAREATERARWSAVATQDAFDLVATSL</sequence>
<proteinExistence type="predicted"/>
<dbReference type="EMBL" id="RPFW01000010">
    <property type="protein sequence ID" value="TVZ00011.1"/>
    <property type="molecule type" value="Genomic_DNA"/>
</dbReference>
<keyword evidence="2" id="KW-1185">Reference proteome</keyword>
<accession>A0A6P2BNA5</accession>
<gene>
    <name evidence="1" type="ORF">EAS64_38655</name>
</gene>
<dbReference type="RefSeq" id="WP_145861512.1">
    <property type="nucleotide sequence ID" value="NZ_RPFW01000010.1"/>
</dbReference>
<protein>
    <submittedName>
        <fullName evidence="1">Uncharacterized protein</fullName>
    </submittedName>
</protein>
<dbReference type="Proteomes" id="UP000460272">
    <property type="component" value="Unassembled WGS sequence"/>
</dbReference>
<comment type="caution">
    <text evidence="1">The sequence shown here is derived from an EMBL/GenBank/DDBJ whole genome shotgun (WGS) entry which is preliminary data.</text>
</comment>
<dbReference type="AlphaFoldDB" id="A0A6P2BNA5"/>
<evidence type="ECO:0000313" key="2">
    <source>
        <dbReference type="Proteomes" id="UP000460272"/>
    </source>
</evidence>